<accession>A0AA86L444</accession>
<feature type="domain" description="FecR N-terminal" evidence="4">
    <location>
        <begin position="15"/>
        <end position="54"/>
    </location>
</feature>
<dbReference type="EMBL" id="CP012199">
    <property type="protein sequence ID" value="AMG75128.1"/>
    <property type="molecule type" value="Genomic_DNA"/>
</dbReference>
<evidence type="ECO:0000256" key="2">
    <source>
        <dbReference type="SAM" id="Phobius"/>
    </source>
</evidence>
<feature type="transmembrane region" description="Helical" evidence="2">
    <location>
        <begin position="102"/>
        <end position="124"/>
    </location>
</feature>
<dbReference type="Pfam" id="PF04773">
    <property type="entry name" value="FecR"/>
    <property type="match status" value="1"/>
</dbReference>
<keyword evidence="6" id="KW-1185">Reference proteome</keyword>
<dbReference type="KEGG" id="sgi:SGRAN_2779"/>
<dbReference type="RefSeq" id="WP_067184594.1">
    <property type="nucleotide sequence ID" value="NZ_CP012199.1"/>
</dbReference>
<dbReference type="Pfam" id="PF16220">
    <property type="entry name" value="DUF4880"/>
    <property type="match status" value="1"/>
</dbReference>
<proteinExistence type="predicted"/>
<evidence type="ECO:0000259" key="3">
    <source>
        <dbReference type="Pfam" id="PF04773"/>
    </source>
</evidence>
<dbReference type="Gene3D" id="2.60.120.1440">
    <property type="match status" value="1"/>
</dbReference>
<keyword evidence="2" id="KW-0472">Membrane</keyword>
<reference evidence="5 6" key="1">
    <citation type="journal article" date="2016" name="BMC Genomics">
        <title>Genomic analysis of the nitrate-respiring Sphingopyxis granuli (formerly Sphingomonas macrogoltabida) strain TFA.</title>
        <authorList>
            <person name="Garcia-Romero I."/>
            <person name="Perez-Pulido A.J."/>
            <person name="Gonzalez-Flores Y.E."/>
            <person name="Reyes-Ramirez F."/>
            <person name="Santero E."/>
            <person name="Floriano B."/>
        </authorList>
    </citation>
    <scope>NUCLEOTIDE SEQUENCE [LARGE SCALE GENOMIC DNA]</scope>
    <source>
        <strain evidence="5 6">TFA</strain>
    </source>
</reference>
<sequence>MSGDRPTGRAALRSEAAHWYNQQLSGDMTAEEEYRFQDWIGQSAAHRDAYRSIDRAWSIAGTAASDPALSGAASPYGEPDGEDAPAPGWRGRLRGLGRRRGLAVAASVLLTVGIGWTTLPGLLFTERDHAAQAFQTETGQRTTITLPDGSVVTLDSDTEMRFADAPDQRRVDLVRGRAFFQVASNRARPFIVNADGKTVRAVGTAFEVSMDGGEVAIVLAEGKVRVEEPATGPGNGTDMTPGRQLVISPDRRWTLSNVDVKKETSWTEGRLVFMHDPLSKAVAEVNRYSTRKLTFKDGSIPDKQIVGVFSAGDIDGFVKALELYGIAKRVSTTSDEIILTED</sequence>
<evidence type="ECO:0000313" key="5">
    <source>
        <dbReference type="EMBL" id="AMG75128.1"/>
    </source>
</evidence>
<dbReference type="PANTHER" id="PTHR30273:SF2">
    <property type="entry name" value="PROTEIN FECR"/>
    <property type="match status" value="1"/>
</dbReference>
<protein>
    <submittedName>
        <fullName evidence="5">FecR-like transmembrane sensor</fullName>
    </submittedName>
</protein>
<organism evidence="5 6">
    <name type="scientific">Sphingopyxis granuli</name>
    <dbReference type="NCBI Taxonomy" id="267128"/>
    <lineage>
        <taxon>Bacteria</taxon>
        <taxon>Pseudomonadati</taxon>
        <taxon>Pseudomonadota</taxon>
        <taxon>Alphaproteobacteria</taxon>
        <taxon>Sphingomonadales</taxon>
        <taxon>Sphingomonadaceae</taxon>
        <taxon>Sphingopyxis</taxon>
    </lineage>
</organism>
<name>A0AA86L444_9SPHN</name>
<dbReference type="GO" id="GO:0016989">
    <property type="term" value="F:sigma factor antagonist activity"/>
    <property type="evidence" value="ECO:0007669"/>
    <property type="project" value="TreeGrafter"/>
</dbReference>
<evidence type="ECO:0000313" key="6">
    <source>
        <dbReference type="Proteomes" id="UP000058599"/>
    </source>
</evidence>
<dbReference type="InterPro" id="IPR006860">
    <property type="entry name" value="FecR"/>
</dbReference>
<dbReference type="InterPro" id="IPR032623">
    <property type="entry name" value="FecR_N"/>
</dbReference>
<dbReference type="InterPro" id="IPR012373">
    <property type="entry name" value="Ferrdict_sens_TM"/>
</dbReference>
<dbReference type="Proteomes" id="UP000058599">
    <property type="component" value="Chromosome"/>
</dbReference>
<evidence type="ECO:0000256" key="1">
    <source>
        <dbReference type="SAM" id="MobiDB-lite"/>
    </source>
</evidence>
<keyword evidence="2" id="KW-1133">Transmembrane helix</keyword>
<feature type="domain" description="FecR protein" evidence="3">
    <location>
        <begin position="134"/>
        <end position="225"/>
    </location>
</feature>
<feature type="region of interest" description="Disordered" evidence="1">
    <location>
        <begin position="67"/>
        <end position="88"/>
    </location>
</feature>
<evidence type="ECO:0000259" key="4">
    <source>
        <dbReference type="Pfam" id="PF16220"/>
    </source>
</evidence>
<gene>
    <name evidence="5" type="ORF">SGRAN_2779</name>
</gene>
<keyword evidence="2 5" id="KW-0812">Transmembrane</keyword>
<dbReference type="PANTHER" id="PTHR30273">
    <property type="entry name" value="PERIPLASMIC SIGNAL SENSOR AND SIGMA FACTOR ACTIVATOR FECR-RELATED"/>
    <property type="match status" value="1"/>
</dbReference>
<dbReference type="PIRSF" id="PIRSF018266">
    <property type="entry name" value="FecR"/>
    <property type="match status" value="1"/>
</dbReference>
<dbReference type="AlphaFoldDB" id="A0AA86L444"/>
<dbReference type="Gene3D" id="3.55.50.30">
    <property type="match status" value="1"/>
</dbReference>